<dbReference type="EMBL" id="JAINVV010000014">
    <property type="protein sequence ID" value="MBY8826047.1"/>
    <property type="molecule type" value="Genomic_DNA"/>
</dbReference>
<keyword evidence="4" id="KW-0804">Transcription</keyword>
<comment type="similarity">
    <text evidence="1">Belongs to the LysR transcriptional regulatory family.</text>
</comment>
<dbReference type="Gene3D" id="3.40.190.290">
    <property type="match status" value="1"/>
</dbReference>
<evidence type="ECO:0000313" key="7">
    <source>
        <dbReference type="Proteomes" id="UP000706039"/>
    </source>
</evidence>
<dbReference type="PANTHER" id="PTHR30537">
    <property type="entry name" value="HTH-TYPE TRANSCRIPTIONAL REGULATOR"/>
    <property type="match status" value="1"/>
</dbReference>
<organism evidence="6 7">
    <name type="scientific">Sphingomonas colocasiae</name>
    <dbReference type="NCBI Taxonomy" id="1848973"/>
    <lineage>
        <taxon>Bacteria</taxon>
        <taxon>Pseudomonadati</taxon>
        <taxon>Pseudomonadota</taxon>
        <taxon>Alphaproteobacteria</taxon>
        <taxon>Sphingomonadales</taxon>
        <taxon>Sphingomonadaceae</taxon>
        <taxon>Sphingomonas</taxon>
    </lineage>
</organism>
<keyword evidence="3" id="KW-0238">DNA-binding</keyword>
<dbReference type="SUPFAM" id="SSF53850">
    <property type="entry name" value="Periplasmic binding protein-like II"/>
    <property type="match status" value="1"/>
</dbReference>
<dbReference type="InterPro" id="IPR058163">
    <property type="entry name" value="LysR-type_TF_proteobact-type"/>
</dbReference>
<dbReference type="Pfam" id="PF00126">
    <property type="entry name" value="HTH_1"/>
    <property type="match status" value="1"/>
</dbReference>
<reference evidence="6 7" key="1">
    <citation type="submission" date="2021-08" db="EMBL/GenBank/DDBJ databases">
        <authorList>
            <person name="Tuo L."/>
        </authorList>
    </citation>
    <scope>NUCLEOTIDE SEQUENCE [LARGE SCALE GENOMIC DNA]</scope>
    <source>
        <strain evidence="6 7">JCM 31229</strain>
    </source>
</reference>
<dbReference type="RefSeq" id="WP_222993311.1">
    <property type="nucleotide sequence ID" value="NZ_JAINVV010000014.1"/>
</dbReference>
<comment type="caution">
    <text evidence="6">The sequence shown here is derived from an EMBL/GenBank/DDBJ whole genome shotgun (WGS) entry which is preliminary data.</text>
</comment>
<sequence length="302" mass="32927">MRLPDFEAWAMFAAVVEHRSFTAAADALGVSKATVSKAVTRLETSLGTALFHRTSRRLSLTESGKPLAEHARRILLEAEAAEEAARDGATALSGAIRLAAPMTFGLMHVAPAIADFLAEHPGISIDLHFSDEKIDIIEMGFDMALRIAALPDSSMRARRLGDVHAHVVAAPAYLERRGTPTHPAQLAEHECLIYTNLAPPDVWRFRNAAREEAIVRLKGPIRTNSGEAMVPALCAGLGIAVLPGFIVDRHIAEGRLVTILQEWTRQDPVGLHLLSPPGSHRPARVERLIDFLSQRFRKLCSA</sequence>
<feature type="domain" description="HTH lysR-type" evidence="5">
    <location>
        <begin position="4"/>
        <end position="61"/>
    </location>
</feature>
<dbReference type="PROSITE" id="PS50931">
    <property type="entry name" value="HTH_LYSR"/>
    <property type="match status" value="1"/>
</dbReference>
<dbReference type="Proteomes" id="UP000706039">
    <property type="component" value="Unassembled WGS sequence"/>
</dbReference>
<dbReference type="InterPro" id="IPR036388">
    <property type="entry name" value="WH-like_DNA-bd_sf"/>
</dbReference>
<name>A0ABS7PXF3_9SPHN</name>
<dbReference type="SUPFAM" id="SSF46785">
    <property type="entry name" value="Winged helix' DNA-binding domain"/>
    <property type="match status" value="1"/>
</dbReference>
<evidence type="ECO:0000259" key="5">
    <source>
        <dbReference type="PROSITE" id="PS50931"/>
    </source>
</evidence>
<keyword evidence="7" id="KW-1185">Reference proteome</keyword>
<dbReference type="CDD" id="cd08422">
    <property type="entry name" value="PBP2_CrgA_like"/>
    <property type="match status" value="1"/>
</dbReference>
<dbReference type="InterPro" id="IPR036390">
    <property type="entry name" value="WH_DNA-bd_sf"/>
</dbReference>
<gene>
    <name evidence="6" type="ORF">K7G82_27345</name>
</gene>
<evidence type="ECO:0000313" key="6">
    <source>
        <dbReference type="EMBL" id="MBY8826047.1"/>
    </source>
</evidence>
<dbReference type="InterPro" id="IPR000847">
    <property type="entry name" value="LysR_HTH_N"/>
</dbReference>
<evidence type="ECO:0000256" key="3">
    <source>
        <dbReference type="ARBA" id="ARBA00023125"/>
    </source>
</evidence>
<dbReference type="Pfam" id="PF03466">
    <property type="entry name" value="LysR_substrate"/>
    <property type="match status" value="1"/>
</dbReference>
<dbReference type="PRINTS" id="PR00039">
    <property type="entry name" value="HTHLYSR"/>
</dbReference>
<accession>A0ABS7PXF3</accession>
<evidence type="ECO:0000256" key="4">
    <source>
        <dbReference type="ARBA" id="ARBA00023163"/>
    </source>
</evidence>
<evidence type="ECO:0000256" key="1">
    <source>
        <dbReference type="ARBA" id="ARBA00009437"/>
    </source>
</evidence>
<evidence type="ECO:0000256" key="2">
    <source>
        <dbReference type="ARBA" id="ARBA00023015"/>
    </source>
</evidence>
<proteinExistence type="inferred from homology"/>
<keyword evidence="2" id="KW-0805">Transcription regulation</keyword>
<dbReference type="PANTHER" id="PTHR30537:SF5">
    <property type="entry name" value="HTH-TYPE TRANSCRIPTIONAL ACTIVATOR TTDR-RELATED"/>
    <property type="match status" value="1"/>
</dbReference>
<protein>
    <submittedName>
        <fullName evidence="6">LysR family transcriptional regulator</fullName>
    </submittedName>
</protein>
<dbReference type="Gene3D" id="1.10.10.10">
    <property type="entry name" value="Winged helix-like DNA-binding domain superfamily/Winged helix DNA-binding domain"/>
    <property type="match status" value="1"/>
</dbReference>
<dbReference type="InterPro" id="IPR005119">
    <property type="entry name" value="LysR_subst-bd"/>
</dbReference>